<keyword evidence="7 9" id="KW-0479">Metal-binding</keyword>
<feature type="transmembrane region" description="Helical" evidence="7">
    <location>
        <begin position="241"/>
        <end position="258"/>
    </location>
</feature>
<evidence type="ECO:0000256" key="7">
    <source>
        <dbReference type="HAMAP-Rule" id="MF_00038"/>
    </source>
</evidence>
<dbReference type="PATRIC" id="fig|111780.3.peg.1790"/>
<dbReference type="PANTHER" id="PTHR22926:SF5">
    <property type="entry name" value="PHOSPHO-N-ACETYLMURAMOYL-PENTAPEPTIDE-TRANSFERASE HOMOLOG"/>
    <property type="match status" value="1"/>
</dbReference>
<protein>
    <recommendedName>
        <fullName evidence="7 8">Phospho-N-acetylmuramoyl-pentapeptide-transferase</fullName>
        <ecNumber evidence="7 8">2.7.8.13</ecNumber>
    </recommendedName>
    <alternativeName>
        <fullName evidence="7">UDP-MurNAc-pentapeptide phosphotransferase</fullName>
    </alternativeName>
</protein>
<comment type="similarity">
    <text evidence="2 7">Belongs to the glycosyltransferase 4 family. MraY subfamily.</text>
</comment>
<dbReference type="UniPathway" id="UPA00219"/>
<keyword evidence="7" id="KW-1003">Cell membrane</keyword>
<dbReference type="Proteomes" id="UP000010473">
    <property type="component" value="Chromosome"/>
</dbReference>
<gene>
    <name evidence="7" type="primary">mraY</name>
    <name evidence="10" type="ordered locus">Sta7437_1718</name>
</gene>
<comment type="cofactor">
    <cofactor evidence="7 9">
        <name>Mg(2+)</name>
        <dbReference type="ChEBI" id="CHEBI:18420"/>
    </cofactor>
</comment>
<dbReference type="InterPro" id="IPR003524">
    <property type="entry name" value="PNAcMuramoyl-5peptid_Trfase"/>
</dbReference>
<dbReference type="HAMAP" id="MF_00038">
    <property type="entry name" value="MraY"/>
    <property type="match status" value="1"/>
</dbReference>
<feature type="transmembrane region" description="Helical" evidence="7">
    <location>
        <begin position="346"/>
        <end position="364"/>
    </location>
</feature>
<dbReference type="Pfam" id="PF10555">
    <property type="entry name" value="MraY_sig1"/>
    <property type="match status" value="1"/>
</dbReference>
<dbReference type="EMBL" id="CP003653">
    <property type="protein sequence ID" value="AFZ35280.1"/>
    <property type="molecule type" value="Genomic_DNA"/>
</dbReference>
<feature type="transmembrane region" description="Helical" evidence="7">
    <location>
        <begin position="155"/>
        <end position="172"/>
    </location>
</feature>
<evidence type="ECO:0000256" key="3">
    <source>
        <dbReference type="ARBA" id="ARBA00022679"/>
    </source>
</evidence>
<evidence type="ECO:0000313" key="11">
    <source>
        <dbReference type="Proteomes" id="UP000010473"/>
    </source>
</evidence>
<keyword evidence="7" id="KW-0133">Cell shape</keyword>
<feature type="binding site" evidence="9">
    <location>
        <position position="210"/>
    </location>
    <ligand>
        <name>Mg(2+)</name>
        <dbReference type="ChEBI" id="CHEBI:18420"/>
    </ligand>
</feature>
<name>K9XRP2_STAC7</name>
<dbReference type="RefSeq" id="WP_015192951.1">
    <property type="nucleotide sequence ID" value="NC_019748.1"/>
</dbReference>
<keyword evidence="7" id="KW-0997">Cell inner membrane</keyword>
<proteinExistence type="inferred from homology"/>
<evidence type="ECO:0000256" key="4">
    <source>
        <dbReference type="ARBA" id="ARBA00022692"/>
    </source>
</evidence>
<dbReference type="HOGENOM" id="CLU_023982_0_2_3"/>
<keyword evidence="6 7" id="KW-0472">Membrane</keyword>
<dbReference type="EC" id="2.7.8.13" evidence="7 8"/>
<feature type="transmembrane region" description="Helical" evidence="7">
    <location>
        <begin position="265"/>
        <end position="284"/>
    </location>
</feature>
<dbReference type="GO" id="GO:0071555">
    <property type="term" value="P:cell wall organization"/>
    <property type="evidence" value="ECO:0007669"/>
    <property type="project" value="UniProtKB-KW"/>
</dbReference>
<evidence type="ECO:0000256" key="8">
    <source>
        <dbReference type="NCBIfam" id="TIGR00445"/>
    </source>
</evidence>
<dbReference type="Pfam" id="PF00953">
    <property type="entry name" value="Glycos_transf_4"/>
    <property type="match status" value="1"/>
</dbReference>
<dbReference type="InterPro" id="IPR018480">
    <property type="entry name" value="PNAcMuramoyl-5peptid_Trfase_CS"/>
</dbReference>
<comment type="function">
    <text evidence="7">Catalyzes the initial step of the lipid cycle reactions in the biosynthesis of the cell wall peptidoglycan: transfers peptidoglycan precursor phospho-MurNAc-pentapeptide from UDP-MurNAc-pentapeptide onto the lipid carrier undecaprenyl phosphate, yielding undecaprenyl-pyrophosphoryl-MurNAc-pentapeptide, known as lipid I.</text>
</comment>
<comment type="subcellular location">
    <subcellularLocation>
        <location evidence="7">Cell inner membrane</location>
        <topology evidence="7">Multi-pass membrane protein</topology>
    </subcellularLocation>
    <subcellularLocation>
        <location evidence="1">Membrane</location>
        <topology evidence="1">Multi-pass membrane protein</topology>
    </subcellularLocation>
</comment>
<feature type="binding site" evidence="9">
    <location>
        <position position="269"/>
    </location>
    <ligand>
        <name>Mg(2+)</name>
        <dbReference type="ChEBI" id="CHEBI:18420"/>
    </ligand>
</feature>
<keyword evidence="7" id="KW-0961">Cell wall biogenesis/degradation</keyword>
<dbReference type="CDD" id="cd06852">
    <property type="entry name" value="GT_MraY"/>
    <property type="match status" value="1"/>
</dbReference>
<evidence type="ECO:0000256" key="5">
    <source>
        <dbReference type="ARBA" id="ARBA00022989"/>
    </source>
</evidence>
<evidence type="ECO:0000256" key="2">
    <source>
        <dbReference type="ARBA" id="ARBA00005583"/>
    </source>
</evidence>
<dbReference type="eggNOG" id="COG0472">
    <property type="taxonomic scope" value="Bacteria"/>
</dbReference>
<dbReference type="InterPro" id="IPR000715">
    <property type="entry name" value="Glycosyl_transferase_4"/>
</dbReference>
<reference evidence="11" key="1">
    <citation type="journal article" date="2013" name="Proc. Natl. Acad. Sci. U.S.A.">
        <title>Improving the coverage of the cyanobacterial phylum using diversity-driven genome sequencing.</title>
        <authorList>
            <person name="Shih P.M."/>
            <person name="Wu D."/>
            <person name="Latifi A."/>
            <person name="Axen S.D."/>
            <person name="Fewer D.P."/>
            <person name="Talla E."/>
            <person name="Calteau A."/>
            <person name="Cai F."/>
            <person name="Tandeau de Marsac N."/>
            <person name="Rippka R."/>
            <person name="Herdman M."/>
            <person name="Sivonen K."/>
            <person name="Coursin T."/>
            <person name="Laurent T."/>
            <person name="Goodwin L."/>
            <person name="Nolan M."/>
            <person name="Davenport K.W."/>
            <person name="Han C.S."/>
            <person name="Rubin E.M."/>
            <person name="Eisen J.A."/>
            <person name="Woyke T."/>
            <person name="Gugger M."/>
            <person name="Kerfeld C.A."/>
        </authorList>
    </citation>
    <scope>NUCLEOTIDE SEQUENCE [LARGE SCALE GENOMIC DNA]</scope>
    <source>
        <strain evidence="11">ATCC 29371 / PCC 7437</strain>
    </source>
</reference>
<feature type="transmembrane region" description="Helical" evidence="7">
    <location>
        <begin position="49"/>
        <end position="70"/>
    </location>
</feature>
<keyword evidence="7" id="KW-0573">Peptidoglycan synthesis</keyword>
<dbReference type="GO" id="GO:0051301">
    <property type="term" value="P:cell division"/>
    <property type="evidence" value="ECO:0007669"/>
    <property type="project" value="UniProtKB-KW"/>
</dbReference>
<keyword evidence="7" id="KW-0132">Cell division</keyword>
<evidence type="ECO:0000256" key="9">
    <source>
        <dbReference type="PIRSR" id="PIRSR600715-1"/>
    </source>
</evidence>
<dbReference type="PROSITE" id="PS01347">
    <property type="entry name" value="MRAY_1"/>
    <property type="match status" value="1"/>
</dbReference>
<dbReference type="OrthoDB" id="9805475at2"/>
<accession>K9XRP2</accession>
<dbReference type="NCBIfam" id="TIGR00445">
    <property type="entry name" value="mraY"/>
    <property type="match status" value="1"/>
</dbReference>
<dbReference type="KEGG" id="scs:Sta7437_1718"/>
<dbReference type="GO" id="GO:0046872">
    <property type="term" value="F:metal ion binding"/>
    <property type="evidence" value="ECO:0007669"/>
    <property type="project" value="UniProtKB-KW"/>
</dbReference>
<feature type="transmembrane region" description="Helical" evidence="7">
    <location>
        <begin position="215"/>
        <end position="235"/>
    </location>
</feature>
<keyword evidence="11" id="KW-1185">Reference proteome</keyword>
<dbReference type="GO" id="GO:0009252">
    <property type="term" value="P:peptidoglycan biosynthetic process"/>
    <property type="evidence" value="ECO:0007669"/>
    <property type="project" value="UniProtKB-UniRule"/>
</dbReference>
<dbReference type="GO" id="GO:0008360">
    <property type="term" value="P:regulation of cell shape"/>
    <property type="evidence" value="ECO:0007669"/>
    <property type="project" value="UniProtKB-KW"/>
</dbReference>
<organism evidence="10 11">
    <name type="scientific">Stanieria cyanosphaera (strain ATCC 29371 / PCC 7437)</name>
    <dbReference type="NCBI Taxonomy" id="111780"/>
    <lineage>
        <taxon>Bacteria</taxon>
        <taxon>Bacillati</taxon>
        <taxon>Cyanobacteriota</taxon>
        <taxon>Cyanophyceae</taxon>
        <taxon>Pleurocapsales</taxon>
        <taxon>Dermocarpellaceae</taxon>
        <taxon>Stanieria</taxon>
    </lineage>
</organism>
<evidence type="ECO:0000256" key="1">
    <source>
        <dbReference type="ARBA" id="ARBA00004141"/>
    </source>
</evidence>
<feature type="transmembrane region" description="Helical" evidence="7">
    <location>
        <begin position="119"/>
        <end position="135"/>
    </location>
</feature>
<sequence length="367" mass="39400">MNAKLFSLRNFKNPSGITLLLLLISILSVVALAFDWTTNRFTLLTNQLTLPLLTCALITSVLGYFTVPILRRLKTGQIIQEDGPKTHLNKAGTPTMGGIFFIPVAVVLALIWANFTPEVIAVALLTLAYGAIGWFDDWQILIQQSNKGISPRMKLTLQIAVALLFCIWLIWYEPANITTVALPGGINLSLGLLFLPLAGFVLAAESNATNLTDGVDGLAAGTGAIASLGLGILIAAQHPDLMLFCACLAGGCLGFVVYNRNPATVFMGDTGSLALGGALAGVGILSNNLWGLFIVSGLFFVESLSVIAQVSYYKATKGRDGKGKRLFKMAPIHHHFELSGWTETQVVGAFYLMNTLLVLLAYFVSYN</sequence>
<dbReference type="PROSITE" id="PS01348">
    <property type="entry name" value="MRAY_2"/>
    <property type="match status" value="1"/>
</dbReference>
<dbReference type="STRING" id="111780.Sta7437_1718"/>
<feature type="transmembrane region" description="Helical" evidence="7">
    <location>
        <begin position="91"/>
        <end position="113"/>
    </location>
</feature>
<dbReference type="GO" id="GO:0051992">
    <property type="term" value="F:UDP-N-acetylmuramoyl-L-alanyl-D-glutamyl-meso-2,6-diaminopimelyl-D-alanyl-D-alanine:undecaprenyl-phosphate transferase activity"/>
    <property type="evidence" value="ECO:0007669"/>
    <property type="project" value="RHEA"/>
</dbReference>
<keyword evidence="4 7" id="KW-0812">Transmembrane</keyword>
<comment type="catalytic activity">
    <reaction evidence="7">
        <text>UDP-N-acetyl-alpha-D-muramoyl-L-alanyl-gamma-D-glutamyl-meso-2,6-diaminopimeloyl-D-alanyl-D-alanine + di-trans,octa-cis-undecaprenyl phosphate = di-trans,octa-cis-undecaprenyl diphospho-N-acetyl-alpha-D-muramoyl-L-alanyl-D-glutamyl-meso-2,6-diaminopimeloyl-D-alanyl-D-alanine + UMP</text>
        <dbReference type="Rhea" id="RHEA:28386"/>
        <dbReference type="ChEBI" id="CHEBI:57865"/>
        <dbReference type="ChEBI" id="CHEBI:60392"/>
        <dbReference type="ChEBI" id="CHEBI:61386"/>
        <dbReference type="ChEBI" id="CHEBI:61387"/>
        <dbReference type="EC" id="2.7.8.13"/>
    </reaction>
</comment>
<comment type="pathway">
    <text evidence="7">Cell wall biogenesis; peptidoglycan biosynthesis.</text>
</comment>
<dbReference type="AlphaFoldDB" id="K9XRP2"/>
<evidence type="ECO:0000313" key="10">
    <source>
        <dbReference type="EMBL" id="AFZ35280.1"/>
    </source>
</evidence>
<dbReference type="PANTHER" id="PTHR22926">
    <property type="entry name" value="PHOSPHO-N-ACETYLMURAMOYL-PENTAPEPTIDE-TRANSFERASE"/>
    <property type="match status" value="1"/>
</dbReference>
<feature type="transmembrane region" description="Helical" evidence="7">
    <location>
        <begin position="184"/>
        <end position="203"/>
    </location>
</feature>
<keyword evidence="7 9" id="KW-0460">Magnesium</keyword>
<keyword evidence="5 7" id="KW-1133">Transmembrane helix</keyword>
<keyword evidence="7" id="KW-0131">Cell cycle</keyword>
<dbReference type="GO" id="GO:0005886">
    <property type="term" value="C:plasma membrane"/>
    <property type="evidence" value="ECO:0007669"/>
    <property type="project" value="UniProtKB-SubCell"/>
</dbReference>
<evidence type="ECO:0000256" key="6">
    <source>
        <dbReference type="ARBA" id="ARBA00023136"/>
    </source>
</evidence>
<dbReference type="GO" id="GO:0008963">
    <property type="term" value="F:phospho-N-acetylmuramoyl-pentapeptide-transferase activity"/>
    <property type="evidence" value="ECO:0007669"/>
    <property type="project" value="UniProtKB-UniRule"/>
</dbReference>
<keyword evidence="3 7" id="KW-0808">Transferase</keyword>